<comment type="caution">
    <text evidence="1">The sequence shown here is derived from an EMBL/GenBank/DDBJ whole genome shotgun (WGS) entry which is preliminary data.</text>
</comment>
<dbReference type="AlphaFoldDB" id="X1NPP8"/>
<gene>
    <name evidence="1" type="ORF">S06H3_41518</name>
</gene>
<evidence type="ECO:0000313" key="1">
    <source>
        <dbReference type="EMBL" id="GAI45573.1"/>
    </source>
</evidence>
<dbReference type="EMBL" id="BARV01025597">
    <property type="protein sequence ID" value="GAI45573.1"/>
    <property type="molecule type" value="Genomic_DNA"/>
</dbReference>
<reference evidence="1" key="1">
    <citation type="journal article" date="2014" name="Front. Microbiol.">
        <title>High frequency of phylogenetically diverse reductive dehalogenase-homologous genes in deep subseafloor sedimentary metagenomes.</title>
        <authorList>
            <person name="Kawai M."/>
            <person name="Futagami T."/>
            <person name="Toyoda A."/>
            <person name="Takaki Y."/>
            <person name="Nishi S."/>
            <person name="Hori S."/>
            <person name="Arai W."/>
            <person name="Tsubouchi T."/>
            <person name="Morono Y."/>
            <person name="Uchiyama I."/>
            <person name="Ito T."/>
            <person name="Fujiyama A."/>
            <person name="Inagaki F."/>
            <person name="Takami H."/>
        </authorList>
    </citation>
    <scope>NUCLEOTIDE SEQUENCE</scope>
    <source>
        <strain evidence="1">Expedition CK06-06</strain>
    </source>
</reference>
<sequence length="64" mass="7529">MFKVEVVKRVDDAGVSWHYEENLVLREIIEWAIRGSLEDFVYKLLVKTCQMTGRDGKEACNFYV</sequence>
<organism evidence="1">
    <name type="scientific">marine sediment metagenome</name>
    <dbReference type="NCBI Taxonomy" id="412755"/>
    <lineage>
        <taxon>unclassified sequences</taxon>
        <taxon>metagenomes</taxon>
        <taxon>ecological metagenomes</taxon>
    </lineage>
</organism>
<name>X1NPP8_9ZZZZ</name>
<proteinExistence type="predicted"/>
<protein>
    <submittedName>
        <fullName evidence="1">Uncharacterized protein</fullName>
    </submittedName>
</protein>
<accession>X1NPP8</accession>